<keyword evidence="2" id="KW-1003">Cell membrane</keyword>
<proteinExistence type="predicted"/>
<evidence type="ECO:0000313" key="8">
    <source>
        <dbReference type="Proteomes" id="UP000504844"/>
    </source>
</evidence>
<dbReference type="AlphaFoldDB" id="A0A6M8SP51"/>
<name>A0A6M8SP51_9NEIS</name>
<protein>
    <submittedName>
        <fullName evidence="7">Lipid A biosynthesis lauroyl acyltransferase</fullName>
    </submittedName>
</protein>
<evidence type="ECO:0000256" key="6">
    <source>
        <dbReference type="ARBA" id="ARBA00023315"/>
    </source>
</evidence>
<keyword evidence="3" id="KW-0997">Cell inner membrane</keyword>
<accession>A0A6M8SP51</accession>
<organism evidence="7 8">
    <name type="scientific">Deefgea piscis</name>
    <dbReference type="NCBI Taxonomy" id="2739061"/>
    <lineage>
        <taxon>Bacteria</taxon>
        <taxon>Pseudomonadati</taxon>
        <taxon>Pseudomonadota</taxon>
        <taxon>Betaproteobacteria</taxon>
        <taxon>Neisseriales</taxon>
        <taxon>Chitinibacteraceae</taxon>
        <taxon>Deefgea</taxon>
    </lineage>
</organism>
<dbReference type="PANTHER" id="PTHR30606">
    <property type="entry name" value="LIPID A BIOSYNTHESIS LAUROYL ACYLTRANSFERASE"/>
    <property type="match status" value="1"/>
</dbReference>
<keyword evidence="5" id="KW-0472">Membrane</keyword>
<evidence type="ECO:0000256" key="2">
    <source>
        <dbReference type="ARBA" id="ARBA00022475"/>
    </source>
</evidence>
<gene>
    <name evidence="7" type="ORF">HQN60_07035</name>
</gene>
<comment type="subcellular location">
    <subcellularLocation>
        <location evidence="1">Cell inner membrane</location>
    </subcellularLocation>
</comment>
<reference evidence="7 8" key="1">
    <citation type="submission" date="2020-05" db="EMBL/GenBank/DDBJ databases">
        <title>Complete genome sequence of Deefgea sp. D17.</title>
        <authorList>
            <person name="Bae J.-W."/>
            <person name="Han J.E."/>
        </authorList>
    </citation>
    <scope>NUCLEOTIDE SEQUENCE [LARGE SCALE GENOMIC DNA]</scope>
    <source>
        <strain evidence="7 8">D17</strain>
    </source>
</reference>
<dbReference type="EMBL" id="CP054143">
    <property type="protein sequence ID" value="QKJ66471.1"/>
    <property type="molecule type" value="Genomic_DNA"/>
</dbReference>
<dbReference type="PANTHER" id="PTHR30606:SF9">
    <property type="entry name" value="LIPID A BIOSYNTHESIS LAUROYLTRANSFERASE"/>
    <property type="match status" value="1"/>
</dbReference>
<dbReference type="InterPro" id="IPR004960">
    <property type="entry name" value="LipA_acyltrans"/>
</dbReference>
<dbReference type="GO" id="GO:0016746">
    <property type="term" value="F:acyltransferase activity"/>
    <property type="evidence" value="ECO:0007669"/>
    <property type="project" value="UniProtKB-KW"/>
</dbReference>
<evidence type="ECO:0000256" key="4">
    <source>
        <dbReference type="ARBA" id="ARBA00022679"/>
    </source>
</evidence>
<dbReference type="GO" id="GO:0009247">
    <property type="term" value="P:glycolipid biosynthetic process"/>
    <property type="evidence" value="ECO:0007669"/>
    <property type="project" value="UniProtKB-ARBA"/>
</dbReference>
<dbReference type="PIRSF" id="PIRSF026649">
    <property type="entry name" value="MsbB"/>
    <property type="match status" value="1"/>
</dbReference>
<evidence type="ECO:0000256" key="5">
    <source>
        <dbReference type="ARBA" id="ARBA00023136"/>
    </source>
</evidence>
<evidence type="ECO:0000256" key="3">
    <source>
        <dbReference type="ARBA" id="ARBA00022519"/>
    </source>
</evidence>
<keyword evidence="8" id="KW-1185">Reference proteome</keyword>
<dbReference type="RefSeq" id="WP_173532975.1">
    <property type="nucleotide sequence ID" value="NZ_CP054143.1"/>
</dbReference>
<dbReference type="Proteomes" id="UP000504844">
    <property type="component" value="Chromosome"/>
</dbReference>
<evidence type="ECO:0000256" key="1">
    <source>
        <dbReference type="ARBA" id="ARBA00004533"/>
    </source>
</evidence>
<evidence type="ECO:0000313" key="7">
    <source>
        <dbReference type="EMBL" id="QKJ66471.1"/>
    </source>
</evidence>
<dbReference type="CDD" id="cd07984">
    <property type="entry name" value="LPLAT_LABLAT-like"/>
    <property type="match status" value="1"/>
</dbReference>
<dbReference type="KEGG" id="dee:HQN60_07035"/>
<dbReference type="GO" id="GO:0005886">
    <property type="term" value="C:plasma membrane"/>
    <property type="evidence" value="ECO:0007669"/>
    <property type="project" value="UniProtKB-SubCell"/>
</dbReference>
<sequence>MKLKLTIALLWLLHLLPFRVMQWIAIPLGSLLFFVVSGRRKVGLTNLRLCFPEWTENQRRSVLRQHFIQMTSTLLGYSILLHGSKNRLRRLIHIEDFENFTVVQDRPIIMLVPHFLGLDFGGMGFIMDHQGSSMYAEQRGVFHEISLKIRSRYNNPQLIKRSAGIRSIVRTLKSKLPFYYLPDQDMGPQQSIFAPFFGIPTATLPMLGKLAEMTDAAVVPVITTIAKGHVVSRYYPAWENFPSGDMLADTTRMNQFIEDIAREHPSQYYWLHRRFKTRPEGEASFY</sequence>
<dbReference type="Pfam" id="PF03279">
    <property type="entry name" value="Lip_A_acyltrans"/>
    <property type="match status" value="1"/>
</dbReference>
<keyword evidence="4 7" id="KW-0808">Transferase</keyword>
<keyword evidence="6 7" id="KW-0012">Acyltransferase</keyword>